<keyword evidence="2" id="KW-1133">Transmembrane helix</keyword>
<evidence type="ECO:0000256" key="1">
    <source>
        <dbReference type="SAM" id="MobiDB-lite"/>
    </source>
</evidence>
<feature type="compositionally biased region" description="Low complexity" evidence="1">
    <location>
        <begin position="89"/>
        <end position="116"/>
    </location>
</feature>
<keyword evidence="5" id="KW-1185">Reference proteome</keyword>
<sequence>MLSTMRSSWLLFALLALVAVSTAFSVEDALNIDGINAYLYHGVKRQAEGTGASSSAPAPSSTADTESTSAAEPSSTPDKPSSTPPPPTTTSAEPTPDAPVSTPTSAPSSPATHSSAPSPPPPPASSTSDAPAPSRTRASASISLTTRPLVSTEIAATTTVVTFVSQGQTIQQTSVGSRTVEHTTGAVTETALTNVGAGNGGGSSGLSSEKKAIIGGVIGGVGGAILLGGIAIVCWRMWGKKKRVSEDDADLMAGTGAALGDKSSTTNPFQSNLEQYHNPGGRPNAAANF</sequence>
<evidence type="ECO:0000256" key="3">
    <source>
        <dbReference type="SAM" id="SignalP"/>
    </source>
</evidence>
<reference evidence="4" key="1">
    <citation type="journal article" date="2020" name="Stud. Mycol.">
        <title>101 Dothideomycetes genomes: a test case for predicting lifestyles and emergence of pathogens.</title>
        <authorList>
            <person name="Haridas S."/>
            <person name="Albert R."/>
            <person name="Binder M."/>
            <person name="Bloem J."/>
            <person name="Labutti K."/>
            <person name="Salamov A."/>
            <person name="Andreopoulos B."/>
            <person name="Baker S."/>
            <person name="Barry K."/>
            <person name="Bills G."/>
            <person name="Bluhm B."/>
            <person name="Cannon C."/>
            <person name="Castanera R."/>
            <person name="Culley D."/>
            <person name="Daum C."/>
            <person name="Ezra D."/>
            <person name="Gonzalez J."/>
            <person name="Henrissat B."/>
            <person name="Kuo A."/>
            <person name="Liang C."/>
            <person name="Lipzen A."/>
            <person name="Lutzoni F."/>
            <person name="Magnuson J."/>
            <person name="Mondo S."/>
            <person name="Nolan M."/>
            <person name="Ohm R."/>
            <person name="Pangilinan J."/>
            <person name="Park H.-J."/>
            <person name="Ramirez L."/>
            <person name="Alfaro M."/>
            <person name="Sun H."/>
            <person name="Tritt A."/>
            <person name="Yoshinaga Y."/>
            <person name="Zwiers L.-H."/>
            <person name="Turgeon B."/>
            <person name="Goodwin S."/>
            <person name="Spatafora J."/>
            <person name="Crous P."/>
            <person name="Grigoriev I."/>
        </authorList>
    </citation>
    <scope>NUCLEOTIDE SEQUENCE</scope>
    <source>
        <strain evidence="4">CBS 107.79</strain>
    </source>
</reference>
<keyword evidence="2" id="KW-0812">Transmembrane</keyword>
<accession>A0A6A5UJQ3</accession>
<dbReference type="Proteomes" id="UP000800036">
    <property type="component" value="Unassembled WGS sequence"/>
</dbReference>
<feature type="compositionally biased region" description="Low complexity" evidence="1">
    <location>
        <begin position="52"/>
        <end position="81"/>
    </location>
</feature>
<name>A0A6A5UJQ3_9PLEO</name>
<dbReference type="EMBL" id="ML976773">
    <property type="protein sequence ID" value="KAF1964978.1"/>
    <property type="molecule type" value="Genomic_DNA"/>
</dbReference>
<feature type="chain" id="PRO_5025357217" description="Mid2 domain-containing protein" evidence="3">
    <location>
        <begin position="24"/>
        <end position="289"/>
    </location>
</feature>
<dbReference type="OrthoDB" id="5425782at2759"/>
<feature type="transmembrane region" description="Helical" evidence="2">
    <location>
        <begin position="213"/>
        <end position="235"/>
    </location>
</feature>
<keyword evidence="3" id="KW-0732">Signal</keyword>
<evidence type="ECO:0000256" key="2">
    <source>
        <dbReference type="SAM" id="Phobius"/>
    </source>
</evidence>
<feature type="compositionally biased region" description="Low complexity" evidence="1">
    <location>
        <begin position="125"/>
        <end position="141"/>
    </location>
</feature>
<proteinExistence type="predicted"/>
<evidence type="ECO:0000313" key="5">
    <source>
        <dbReference type="Proteomes" id="UP000800036"/>
    </source>
</evidence>
<feature type="signal peptide" evidence="3">
    <location>
        <begin position="1"/>
        <end position="23"/>
    </location>
</feature>
<protein>
    <recommendedName>
        <fullName evidence="6">Mid2 domain-containing protein</fullName>
    </recommendedName>
</protein>
<dbReference type="AlphaFoldDB" id="A0A6A5UJQ3"/>
<evidence type="ECO:0000313" key="4">
    <source>
        <dbReference type="EMBL" id="KAF1964978.1"/>
    </source>
</evidence>
<feature type="region of interest" description="Disordered" evidence="1">
    <location>
        <begin position="49"/>
        <end position="144"/>
    </location>
</feature>
<keyword evidence="2" id="KW-0472">Membrane</keyword>
<evidence type="ECO:0008006" key="6">
    <source>
        <dbReference type="Google" id="ProtNLM"/>
    </source>
</evidence>
<gene>
    <name evidence="4" type="ORF">BU23DRAFT_40523</name>
</gene>
<organism evidence="4 5">
    <name type="scientific">Bimuria novae-zelandiae CBS 107.79</name>
    <dbReference type="NCBI Taxonomy" id="1447943"/>
    <lineage>
        <taxon>Eukaryota</taxon>
        <taxon>Fungi</taxon>
        <taxon>Dikarya</taxon>
        <taxon>Ascomycota</taxon>
        <taxon>Pezizomycotina</taxon>
        <taxon>Dothideomycetes</taxon>
        <taxon>Pleosporomycetidae</taxon>
        <taxon>Pleosporales</taxon>
        <taxon>Massarineae</taxon>
        <taxon>Didymosphaeriaceae</taxon>
        <taxon>Bimuria</taxon>
    </lineage>
</organism>